<name>A0A1B4XWH1_9CAUD</name>
<gene>
    <name evidence="1" type="ORF">BPT24_012</name>
</gene>
<dbReference type="EMBL" id="LC168164">
    <property type="protein sequence ID" value="BAV39134.1"/>
    <property type="molecule type" value="Genomic_DNA"/>
</dbReference>
<organism evidence="1 2">
    <name type="scientific">Tenacibaculum phage pT24</name>
    <dbReference type="NCBI Taxonomy" id="1880590"/>
    <lineage>
        <taxon>Viruses</taxon>
        <taxon>Duplodnaviria</taxon>
        <taxon>Heunggongvirae</taxon>
        <taxon>Uroviricota</taxon>
        <taxon>Caudoviricetes</taxon>
        <taxon>Kungbxnavirus</taxon>
        <taxon>Kungbxnavirus pT24</taxon>
    </lineage>
</organism>
<protein>
    <submittedName>
        <fullName evidence="1">Uncharacterized protein</fullName>
    </submittedName>
</protein>
<reference evidence="1 2" key="1">
    <citation type="submission" date="2016-07" db="EMBL/GenBank/DDBJ databases">
        <title>Characterization of three bacteriophages infecting bacteria isolated from shrimp culture pond water.</title>
        <authorList>
            <person name="Khoa H.V."/>
        </authorList>
    </citation>
    <scope>NUCLEOTIDE SEQUENCE [LARGE SCALE GENOMIC DNA]</scope>
</reference>
<keyword evidence="2" id="KW-1185">Reference proteome</keyword>
<accession>A0A1B4XWH1</accession>
<dbReference type="Proteomes" id="UP000224877">
    <property type="component" value="Segment"/>
</dbReference>
<sequence>MTKLELLIRQIKRNPKSIKSISYELSDRLIELFDKVMEYSCYYEIIMNPEFMDRYVVDLDCVINICQKYLSNIDGLSDQLTSQLSYLGAMENNFIHDESERLYNEIGFLEPKELDNNYKLSFYNDDMYK</sequence>
<evidence type="ECO:0000313" key="1">
    <source>
        <dbReference type="EMBL" id="BAV39134.1"/>
    </source>
</evidence>
<evidence type="ECO:0000313" key="2">
    <source>
        <dbReference type="Proteomes" id="UP000224877"/>
    </source>
</evidence>
<proteinExistence type="predicted"/>